<keyword evidence="7" id="KW-1185">Reference proteome</keyword>
<dbReference type="EMBL" id="BPVZ01000048">
    <property type="protein sequence ID" value="GKV17633.1"/>
    <property type="molecule type" value="Genomic_DNA"/>
</dbReference>
<dbReference type="InterPro" id="IPR044861">
    <property type="entry name" value="IPNS-like_FE2OG_OXY"/>
</dbReference>
<dbReference type="InterPro" id="IPR027443">
    <property type="entry name" value="IPNS-like_sf"/>
</dbReference>
<dbReference type="Proteomes" id="UP001054252">
    <property type="component" value="Unassembled WGS sequence"/>
</dbReference>
<dbReference type="InterPro" id="IPR026992">
    <property type="entry name" value="DIOX_N"/>
</dbReference>
<dbReference type="AlphaFoldDB" id="A0AAV5JSK7"/>
<organism evidence="6 7">
    <name type="scientific">Rubroshorea leprosula</name>
    <dbReference type="NCBI Taxonomy" id="152421"/>
    <lineage>
        <taxon>Eukaryota</taxon>
        <taxon>Viridiplantae</taxon>
        <taxon>Streptophyta</taxon>
        <taxon>Embryophyta</taxon>
        <taxon>Tracheophyta</taxon>
        <taxon>Spermatophyta</taxon>
        <taxon>Magnoliopsida</taxon>
        <taxon>eudicotyledons</taxon>
        <taxon>Gunneridae</taxon>
        <taxon>Pentapetalae</taxon>
        <taxon>rosids</taxon>
        <taxon>malvids</taxon>
        <taxon>Malvales</taxon>
        <taxon>Dipterocarpaceae</taxon>
        <taxon>Rubroshorea</taxon>
    </lineage>
</organism>
<evidence type="ECO:0000256" key="3">
    <source>
        <dbReference type="ARBA" id="ARBA00023004"/>
    </source>
</evidence>
<dbReference type="Gene3D" id="2.60.120.330">
    <property type="entry name" value="B-lactam Antibiotic, Isopenicillin N Synthase, Chain"/>
    <property type="match status" value="1"/>
</dbReference>
<dbReference type="InterPro" id="IPR050295">
    <property type="entry name" value="Plant_2OG-oxidoreductases"/>
</dbReference>
<protein>
    <recommendedName>
        <fullName evidence="5">Fe2OG dioxygenase domain-containing protein</fullName>
    </recommendedName>
</protein>
<evidence type="ECO:0000256" key="4">
    <source>
        <dbReference type="RuleBase" id="RU003682"/>
    </source>
</evidence>
<comment type="caution">
    <text evidence="6">The sequence shown here is derived from an EMBL/GenBank/DDBJ whole genome shotgun (WGS) entry which is preliminary data.</text>
</comment>
<evidence type="ECO:0000256" key="1">
    <source>
        <dbReference type="ARBA" id="ARBA00008056"/>
    </source>
</evidence>
<keyword evidence="3 4" id="KW-0408">Iron</keyword>
<dbReference type="Pfam" id="PF03171">
    <property type="entry name" value="2OG-FeII_Oxy"/>
    <property type="match status" value="1"/>
</dbReference>
<keyword evidence="2 4" id="KW-0479">Metal-binding</keyword>
<feature type="domain" description="Fe2OG dioxygenase" evidence="5">
    <location>
        <begin position="215"/>
        <end position="321"/>
    </location>
</feature>
<evidence type="ECO:0000256" key="2">
    <source>
        <dbReference type="ARBA" id="ARBA00022723"/>
    </source>
</evidence>
<dbReference type="InterPro" id="IPR005123">
    <property type="entry name" value="Oxoglu/Fe-dep_dioxygenase_dom"/>
</dbReference>
<dbReference type="PROSITE" id="PS51471">
    <property type="entry name" value="FE2OG_OXY"/>
    <property type="match status" value="1"/>
</dbReference>
<dbReference type="PANTHER" id="PTHR47991">
    <property type="entry name" value="OXOGLUTARATE/IRON-DEPENDENT DIOXYGENASE"/>
    <property type="match status" value="1"/>
</dbReference>
<dbReference type="SUPFAM" id="SSF51197">
    <property type="entry name" value="Clavaminate synthase-like"/>
    <property type="match status" value="1"/>
</dbReference>
<sequence>MEKEMRYFHEASLTDQEGRLRTMRIPVVQELARSGIDHLPKRFTRVPPTDRTSYTLNFPPVINVARLKEGSEADGRAAELARLASGVKEWGLVLVTEHGIGSSVLHGVRDAVEGFFGLSFEEKKRCVGSYASVDNLGYGRNFVRSDDQPFDWIDRLAMKAAPPGADGGLDVWPRKPPNFRELMQNYVSEARIVLDELLKALAEGLSLEKHCFVENFDPILSEINVRVNYYPPCPGPDRALGLTPHSDASSLTLLMEFGVTAGLQVLKSQEWVTIPRPKDSLIVVVGDLLEIMSNGRVKSPWHRAVAQSDGDRFSVALFYNPSPQTQIKPIENAPNKSNGYRKMIVGEYLQHYYRNAPQNEKRAILYAKD</sequence>
<evidence type="ECO:0000313" key="6">
    <source>
        <dbReference type="EMBL" id="GKV17633.1"/>
    </source>
</evidence>
<name>A0AAV5JSK7_9ROSI</name>
<dbReference type="Pfam" id="PF14226">
    <property type="entry name" value="DIOX_N"/>
    <property type="match status" value="1"/>
</dbReference>
<gene>
    <name evidence="6" type="ORF">SLEP1_g28110</name>
</gene>
<reference evidence="6 7" key="1">
    <citation type="journal article" date="2021" name="Commun. Biol.">
        <title>The genome of Shorea leprosula (Dipterocarpaceae) highlights the ecological relevance of drought in aseasonal tropical rainforests.</title>
        <authorList>
            <person name="Ng K.K.S."/>
            <person name="Kobayashi M.J."/>
            <person name="Fawcett J.A."/>
            <person name="Hatakeyama M."/>
            <person name="Paape T."/>
            <person name="Ng C.H."/>
            <person name="Ang C.C."/>
            <person name="Tnah L.H."/>
            <person name="Lee C.T."/>
            <person name="Nishiyama T."/>
            <person name="Sese J."/>
            <person name="O'Brien M.J."/>
            <person name="Copetti D."/>
            <person name="Mohd Noor M.I."/>
            <person name="Ong R.C."/>
            <person name="Putra M."/>
            <person name="Sireger I.Z."/>
            <person name="Indrioko S."/>
            <person name="Kosugi Y."/>
            <person name="Izuno A."/>
            <person name="Isagi Y."/>
            <person name="Lee S.L."/>
            <person name="Shimizu K.K."/>
        </authorList>
    </citation>
    <scope>NUCLEOTIDE SEQUENCE [LARGE SCALE GENOMIC DNA]</scope>
    <source>
        <strain evidence="6">214</strain>
    </source>
</reference>
<dbReference type="FunFam" id="2.60.120.330:FF:000079">
    <property type="entry name" value="Protein SRG1"/>
    <property type="match status" value="1"/>
</dbReference>
<dbReference type="GO" id="GO:0046872">
    <property type="term" value="F:metal ion binding"/>
    <property type="evidence" value="ECO:0007669"/>
    <property type="project" value="UniProtKB-KW"/>
</dbReference>
<proteinExistence type="inferred from homology"/>
<accession>A0AAV5JSK7</accession>
<keyword evidence="4" id="KW-0560">Oxidoreductase</keyword>
<evidence type="ECO:0000259" key="5">
    <source>
        <dbReference type="PROSITE" id="PS51471"/>
    </source>
</evidence>
<comment type="similarity">
    <text evidence="1 4">Belongs to the iron/ascorbate-dependent oxidoreductase family.</text>
</comment>
<dbReference type="GO" id="GO:0016491">
    <property type="term" value="F:oxidoreductase activity"/>
    <property type="evidence" value="ECO:0007669"/>
    <property type="project" value="UniProtKB-KW"/>
</dbReference>
<evidence type="ECO:0000313" key="7">
    <source>
        <dbReference type="Proteomes" id="UP001054252"/>
    </source>
</evidence>